<dbReference type="Proteomes" id="UP000332933">
    <property type="component" value="Unassembled WGS sequence"/>
</dbReference>
<evidence type="ECO:0000256" key="1">
    <source>
        <dbReference type="SAM" id="MobiDB-lite"/>
    </source>
</evidence>
<name>A0A485LJS9_9STRA</name>
<dbReference type="SUPFAM" id="SSF48371">
    <property type="entry name" value="ARM repeat"/>
    <property type="match status" value="1"/>
</dbReference>
<evidence type="ECO:0000313" key="2">
    <source>
        <dbReference type="EMBL" id="KAF0686667.1"/>
    </source>
</evidence>
<evidence type="ECO:0000313" key="4">
    <source>
        <dbReference type="Proteomes" id="UP000332933"/>
    </source>
</evidence>
<keyword evidence="4" id="KW-1185">Reference proteome</keyword>
<feature type="compositionally biased region" description="Acidic residues" evidence="1">
    <location>
        <begin position="117"/>
        <end position="133"/>
    </location>
</feature>
<sequence length="501" mass="53598">MMAPRGDLEDETFDAGFLGPLHYAVSCLLQPMPGHFADLDDVAVVDDAYLRRRIPSASSEALLLAALRYIKLTRSLLRVCDDCYVHADTPVDEAVGEMHQIAKDMQVIETSGNQGGDDNEDDDDVGDAADDDVFYSPRGSAASAALFGSTSQDATTPPASRPSPRTPPSAIQRHWLGRIQDLFFGQPELVVATTEAASAALDRWHEQDNAPHTPDDTATLPPVLVNTIDSMGQFPTNLKLQFNGLSRLVQFVQADGGLTWCIVVLTSLSDHAMMVLQRLDAFTAIAAAMNVLAKSKKAQIAALSLLGSPDLPPLATPLVASLHRLVRHAMTTFRSSARVQGLGCLALANLSHASAPSRQRMGRPRQCVTAYAEADGDDTDGISHADMVATAQTSLECIASAMRRFQTDATIQAAGCWVLGTLCAQDGTILTESSTLNDDEADDLVYAVLDAGGLALVDQCKKQFPDDVRIQQKADFALARLLQPTSRPALATSSPSGCRVQ</sequence>
<protein>
    <submittedName>
        <fullName evidence="3">Aste57867_21509 protein</fullName>
    </submittedName>
</protein>
<dbReference type="InterPro" id="IPR016024">
    <property type="entry name" value="ARM-type_fold"/>
</dbReference>
<reference evidence="3 4" key="1">
    <citation type="submission" date="2019-03" db="EMBL/GenBank/DDBJ databases">
        <authorList>
            <person name="Gaulin E."/>
            <person name="Dumas B."/>
        </authorList>
    </citation>
    <scope>NUCLEOTIDE SEQUENCE [LARGE SCALE GENOMIC DNA]</scope>
    <source>
        <strain evidence="3">CBS 568.67</strain>
    </source>
</reference>
<evidence type="ECO:0000313" key="3">
    <source>
        <dbReference type="EMBL" id="VFT98179.1"/>
    </source>
</evidence>
<dbReference type="EMBL" id="VJMH01006979">
    <property type="protein sequence ID" value="KAF0686667.1"/>
    <property type="molecule type" value="Genomic_DNA"/>
</dbReference>
<dbReference type="EMBL" id="CAADRA010007005">
    <property type="protein sequence ID" value="VFT98179.1"/>
    <property type="molecule type" value="Genomic_DNA"/>
</dbReference>
<dbReference type="OrthoDB" id="75296at2759"/>
<accession>A0A485LJS9</accession>
<proteinExistence type="predicted"/>
<feature type="region of interest" description="Disordered" evidence="1">
    <location>
        <begin position="110"/>
        <end position="134"/>
    </location>
</feature>
<dbReference type="InterPro" id="IPR011989">
    <property type="entry name" value="ARM-like"/>
</dbReference>
<gene>
    <name evidence="3" type="primary">Aste57867_21509</name>
    <name evidence="2" type="ORF">As57867_021440</name>
    <name evidence="3" type="ORF">ASTE57867_21509</name>
</gene>
<feature type="region of interest" description="Disordered" evidence="1">
    <location>
        <begin position="147"/>
        <end position="170"/>
    </location>
</feature>
<dbReference type="AlphaFoldDB" id="A0A485LJS9"/>
<organism evidence="3 4">
    <name type="scientific">Aphanomyces stellatus</name>
    <dbReference type="NCBI Taxonomy" id="120398"/>
    <lineage>
        <taxon>Eukaryota</taxon>
        <taxon>Sar</taxon>
        <taxon>Stramenopiles</taxon>
        <taxon>Oomycota</taxon>
        <taxon>Saprolegniomycetes</taxon>
        <taxon>Saprolegniales</taxon>
        <taxon>Verrucalvaceae</taxon>
        <taxon>Aphanomyces</taxon>
    </lineage>
</organism>
<reference evidence="2" key="2">
    <citation type="submission" date="2019-06" db="EMBL/GenBank/DDBJ databases">
        <title>Genomics analysis of Aphanomyces spp. identifies a new class of oomycete effector associated with host adaptation.</title>
        <authorList>
            <person name="Gaulin E."/>
        </authorList>
    </citation>
    <scope>NUCLEOTIDE SEQUENCE</scope>
    <source>
        <strain evidence="2">CBS 578.67</strain>
    </source>
</reference>
<dbReference type="Gene3D" id="1.25.10.10">
    <property type="entry name" value="Leucine-rich Repeat Variant"/>
    <property type="match status" value="1"/>
</dbReference>